<comment type="subcellular location">
    <subcellularLocation>
        <location evidence="1">Membrane</location>
        <topology evidence="1">Multi-pass membrane protein</topology>
    </subcellularLocation>
</comment>
<evidence type="ECO:0000256" key="3">
    <source>
        <dbReference type="ARBA" id="ARBA00022989"/>
    </source>
</evidence>
<dbReference type="PANTHER" id="PTHR20855:SF97">
    <property type="entry name" value="ADIPOR-LIKE RECEPTOR IZH3-RELATED"/>
    <property type="match status" value="1"/>
</dbReference>
<dbReference type="OrthoDB" id="5585746at2759"/>
<dbReference type="InterPro" id="IPR004254">
    <property type="entry name" value="AdipoR/HlyIII-related"/>
</dbReference>
<feature type="transmembrane region" description="Helical" evidence="6">
    <location>
        <begin position="228"/>
        <end position="252"/>
    </location>
</feature>
<feature type="binding site" evidence="5">
    <location>
        <position position="396"/>
    </location>
    <ligand>
        <name>Zn(2+)</name>
        <dbReference type="ChEBI" id="CHEBI:29105"/>
    </ligand>
</feature>
<gene>
    <name evidence="7" type="ORF">B0A48_07136</name>
</gene>
<keyword evidence="2 6" id="KW-0812">Transmembrane</keyword>
<dbReference type="STRING" id="1507870.A0A1V8T7Y2"/>
<evidence type="ECO:0000256" key="6">
    <source>
        <dbReference type="SAM" id="Phobius"/>
    </source>
</evidence>
<accession>A0A1V8T7Y2</accession>
<name>A0A1V8T7Y2_9PEZI</name>
<dbReference type="AlphaFoldDB" id="A0A1V8T7Y2"/>
<dbReference type="GO" id="GO:0046872">
    <property type="term" value="F:metal ion binding"/>
    <property type="evidence" value="ECO:0007669"/>
    <property type="project" value="UniProtKB-KW"/>
</dbReference>
<dbReference type="Proteomes" id="UP000192596">
    <property type="component" value="Unassembled WGS sequence"/>
</dbReference>
<reference evidence="8" key="1">
    <citation type="submission" date="2017-03" db="EMBL/GenBank/DDBJ databases">
        <title>Genomes of endolithic fungi from Antarctica.</title>
        <authorList>
            <person name="Coleine C."/>
            <person name="Masonjones S."/>
            <person name="Stajich J.E."/>
        </authorList>
    </citation>
    <scope>NUCLEOTIDE SEQUENCE [LARGE SCALE GENOMIC DNA]</scope>
    <source>
        <strain evidence="8">CCFEE 5527</strain>
    </source>
</reference>
<keyword evidence="3 6" id="KW-1133">Transmembrane helix</keyword>
<dbReference type="Pfam" id="PF03006">
    <property type="entry name" value="HlyIII"/>
    <property type="match status" value="1"/>
</dbReference>
<dbReference type="GO" id="GO:0006882">
    <property type="term" value="P:intracellular zinc ion homeostasis"/>
    <property type="evidence" value="ECO:0007669"/>
    <property type="project" value="TreeGrafter"/>
</dbReference>
<feature type="transmembrane region" description="Helical" evidence="6">
    <location>
        <begin position="398"/>
        <end position="418"/>
    </location>
</feature>
<dbReference type="PANTHER" id="PTHR20855">
    <property type="entry name" value="ADIPOR/PROGESTIN RECEPTOR-RELATED"/>
    <property type="match status" value="1"/>
</dbReference>
<keyword evidence="4 6" id="KW-0472">Membrane</keyword>
<sequence length="433" mass="48649">MIETYGHLKIDEGVTCALNLLHSVHESCAHVGDEVLDTGRRRAKVLVETMEEQYQSALATKETLEQKVHEGIRLAENLLSDFEKRAYDVHQAGLKATAIDMLDSGKALGLAAIDDASHIASELMLESAEAARRAKLKVQTAIEEAVTLARRHGTIHYHHLPEPWRVNPHILKGYRFSENKLECVRSTVTTWSNETVNIWSHFLGLLIVLSIAFYFYPISPAFKEATNLDIFIAGCFFFAACKCLVCSCMWHTMSSISDQTLMERFACVDYTGISLLVGASIVSVEYTAFYCEPWSRWTWITMTAILGITGSVLPWHPLFNRADLAWMRVAFYVTLATTGLLPIVQLTIERGYDEMARAYSPIVQSLLVYLSGAILYAAKVPERWLPGKFDYAGGSHNIWHLAVLGGILFHYSAMQAFFREAFRRAEVEGCSVY</sequence>
<dbReference type="GO" id="GO:0016020">
    <property type="term" value="C:membrane"/>
    <property type="evidence" value="ECO:0007669"/>
    <property type="project" value="UniProtKB-SubCell"/>
</dbReference>
<dbReference type="InParanoid" id="A0A1V8T7Y2"/>
<keyword evidence="5" id="KW-0862">Zinc</keyword>
<feature type="binding site" evidence="5">
    <location>
        <position position="251"/>
    </location>
    <ligand>
        <name>Zn(2+)</name>
        <dbReference type="ChEBI" id="CHEBI:29105"/>
    </ligand>
</feature>
<evidence type="ECO:0000256" key="5">
    <source>
        <dbReference type="PIRSR" id="PIRSR604254-1"/>
    </source>
</evidence>
<feature type="transmembrane region" description="Helical" evidence="6">
    <location>
        <begin position="358"/>
        <end position="378"/>
    </location>
</feature>
<protein>
    <recommendedName>
        <fullName evidence="9">HlyIII-domain-containing protein</fullName>
    </recommendedName>
</protein>
<feature type="transmembrane region" description="Helical" evidence="6">
    <location>
        <begin position="272"/>
        <end position="290"/>
    </location>
</feature>
<keyword evidence="8" id="KW-1185">Reference proteome</keyword>
<keyword evidence="5" id="KW-0479">Metal-binding</keyword>
<dbReference type="FunCoup" id="A0A1V8T7Y2">
    <property type="interactions" value="21"/>
</dbReference>
<proteinExistence type="predicted"/>
<organism evidence="7 8">
    <name type="scientific">Cryoendolithus antarcticus</name>
    <dbReference type="NCBI Taxonomy" id="1507870"/>
    <lineage>
        <taxon>Eukaryota</taxon>
        <taxon>Fungi</taxon>
        <taxon>Dikarya</taxon>
        <taxon>Ascomycota</taxon>
        <taxon>Pezizomycotina</taxon>
        <taxon>Dothideomycetes</taxon>
        <taxon>Dothideomycetidae</taxon>
        <taxon>Cladosporiales</taxon>
        <taxon>Cladosporiaceae</taxon>
        <taxon>Cryoendolithus</taxon>
    </lineage>
</organism>
<evidence type="ECO:0000256" key="1">
    <source>
        <dbReference type="ARBA" id="ARBA00004141"/>
    </source>
</evidence>
<dbReference type="EMBL" id="NAJO01000014">
    <property type="protein sequence ID" value="OQO07439.1"/>
    <property type="molecule type" value="Genomic_DNA"/>
</dbReference>
<evidence type="ECO:0000313" key="7">
    <source>
        <dbReference type="EMBL" id="OQO07439.1"/>
    </source>
</evidence>
<feature type="binding site" evidence="5">
    <location>
        <position position="400"/>
    </location>
    <ligand>
        <name>Zn(2+)</name>
        <dbReference type="ChEBI" id="CHEBI:29105"/>
    </ligand>
</feature>
<evidence type="ECO:0000256" key="4">
    <source>
        <dbReference type="ARBA" id="ARBA00023136"/>
    </source>
</evidence>
<evidence type="ECO:0000256" key="2">
    <source>
        <dbReference type="ARBA" id="ARBA00022692"/>
    </source>
</evidence>
<dbReference type="GO" id="GO:0038023">
    <property type="term" value="F:signaling receptor activity"/>
    <property type="evidence" value="ECO:0007669"/>
    <property type="project" value="TreeGrafter"/>
</dbReference>
<evidence type="ECO:0000313" key="8">
    <source>
        <dbReference type="Proteomes" id="UP000192596"/>
    </source>
</evidence>
<feature type="transmembrane region" description="Helical" evidence="6">
    <location>
        <begin position="297"/>
        <end position="319"/>
    </location>
</feature>
<evidence type="ECO:0008006" key="9">
    <source>
        <dbReference type="Google" id="ProtNLM"/>
    </source>
</evidence>
<feature type="transmembrane region" description="Helical" evidence="6">
    <location>
        <begin position="198"/>
        <end position="216"/>
    </location>
</feature>
<comment type="caution">
    <text evidence="7">The sequence shown here is derived from an EMBL/GenBank/DDBJ whole genome shotgun (WGS) entry which is preliminary data.</text>
</comment>
<feature type="transmembrane region" description="Helical" evidence="6">
    <location>
        <begin position="325"/>
        <end position="346"/>
    </location>
</feature>